<feature type="transmembrane region" description="Helical" evidence="5">
    <location>
        <begin position="57"/>
        <end position="77"/>
    </location>
</feature>
<dbReference type="RefSeq" id="WP_282332499.1">
    <property type="nucleotide sequence ID" value="NZ_JASBRG010000001.1"/>
</dbReference>
<feature type="transmembrane region" description="Helical" evidence="5">
    <location>
        <begin position="288"/>
        <end position="306"/>
    </location>
</feature>
<accession>A0ABT6R730</accession>
<dbReference type="PROSITE" id="PS50850">
    <property type="entry name" value="MFS"/>
    <property type="match status" value="1"/>
</dbReference>
<feature type="transmembrane region" description="Helical" evidence="5">
    <location>
        <begin position="312"/>
        <end position="334"/>
    </location>
</feature>
<comment type="subcellular location">
    <subcellularLocation>
        <location evidence="1">Membrane</location>
        <topology evidence="1">Multi-pass membrane protein</topology>
    </subcellularLocation>
</comment>
<dbReference type="SUPFAM" id="SSF103473">
    <property type="entry name" value="MFS general substrate transporter"/>
    <property type="match status" value="1"/>
</dbReference>
<feature type="transmembrane region" description="Helical" evidence="5">
    <location>
        <begin position="246"/>
        <end position="268"/>
    </location>
</feature>
<keyword evidence="2 5" id="KW-0812">Transmembrane</keyword>
<evidence type="ECO:0000313" key="8">
    <source>
        <dbReference type="Proteomes" id="UP001226434"/>
    </source>
</evidence>
<feature type="domain" description="Major facilitator superfamily (MFS) profile" evidence="6">
    <location>
        <begin position="16"/>
        <end position="400"/>
    </location>
</feature>
<dbReference type="Proteomes" id="UP001226434">
    <property type="component" value="Unassembled WGS sequence"/>
</dbReference>
<organism evidence="7 8">
    <name type="scientific">Pinibacter soli</name>
    <dbReference type="NCBI Taxonomy" id="3044211"/>
    <lineage>
        <taxon>Bacteria</taxon>
        <taxon>Pseudomonadati</taxon>
        <taxon>Bacteroidota</taxon>
        <taxon>Chitinophagia</taxon>
        <taxon>Chitinophagales</taxon>
        <taxon>Chitinophagaceae</taxon>
        <taxon>Pinibacter</taxon>
    </lineage>
</organism>
<evidence type="ECO:0000256" key="5">
    <source>
        <dbReference type="SAM" id="Phobius"/>
    </source>
</evidence>
<dbReference type="Gene3D" id="1.20.1250.20">
    <property type="entry name" value="MFS general substrate transporter like domains"/>
    <property type="match status" value="2"/>
</dbReference>
<comment type="caution">
    <text evidence="7">The sequence shown here is derived from an EMBL/GenBank/DDBJ whole genome shotgun (WGS) entry which is preliminary data.</text>
</comment>
<evidence type="ECO:0000256" key="1">
    <source>
        <dbReference type="ARBA" id="ARBA00004141"/>
    </source>
</evidence>
<reference evidence="7 8" key="1">
    <citation type="submission" date="2023-05" db="EMBL/GenBank/DDBJ databases">
        <title>Genome sequence of Pinibacter sp. MAH-24.</title>
        <authorList>
            <person name="Huq M.A."/>
        </authorList>
    </citation>
    <scope>NUCLEOTIDE SEQUENCE [LARGE SCALE GENOMIC DNA]</scope>
    <source>
        <strain evidence="7 8">MAH-24</strain>
    </source>
</reference>
<dbReference type="InterPro" id="IPR036259">
    <property type="entry name" value="MFS_trans_sf"/>
</dbReference>
<feature type="transmembrane region" description="Helical" evidence="5">
    <location>
        <begin position="110"/>
        <end position="136"/>
    </location>
</feature>
<sequence length="439" mass="47913">MENTRHHTIKLLFQTPVIVAALGYFVDIYDLLLFGIVRKPSLQAIGYQGQDVLDKGILLINIQMIGLLIGGILWGIIGDKKGRLSVLFGSILLYSAANLLNGFVTDINQYAVLRFVAGVGLAGELGAGITLVAEILPKKIRGFGTTLIAAVGLLGAVFAYFVASYTNWHAAYVIGGSLGLCLLLLRIKVSESAIYKNTGKHPKIVRGDFLSLFTNAKRFLKYIRCIVIGLPVWFVIGILITFSPEIAAILGISGVDAGKSIMFCYIGLSIGDLSSGLISQWLQSRKKAVAIFMILSGISMFAYLSLVSTLTGFYAACLFVGFSVGYWAMFVTIAAEQFGTELRSTVATTVPNFVRGAVVVLTLLFRYIAADTNMLFSAWIVGFATLTAAVLALWKMDETFHKDLDFLEVDHEHNKQKHTAASFSAPVNTYKPYRKKEKI</sequence>
<evidence type="ECO:0000256" key="3">
    <source>
        <dbReference type="ARBA" id="ARBA00022989"/>
    </source>
</evidence>
<evidence type="ECO:0000256" key="2">
    <source>
        <dbReference type="ARBA" id="ARBA00022692"/>
    </source>
</evidence>
<feature type="transmembrane region" description="Helical" evidence="5">
    <location>
        <begin position="84"/>
        <end position="104"/>
    </location>
</feature>
<dbReference type="PANTHER" id="PTHR23508">
    <property type="entry name" value="CARBOXYLIC ACID TRANSPORTER PROTEIN HOMOLOG"/>
    <property type="match status" value="1"/>
</dbReference>
<gene>
    <name evidence="7" type="ORF">QJ048_01240</name>
</gene>
<feature type="transmembrane region" description="Helical" evidence="5">
    <location>
        <begin position="143"/>
        <end position="163"/>
    </location>
</feature>
<dbReference type="InterPro" id="IPR020846">
    <property type="entry name" value="MFS_dom"/>
</dbReference>
<dbReference type="EMBL" id="JASBRG010000001">
    <property type="protein sequence ID" value="MDI3318372.1"/>
    <property type="molecule type" value="Genomic_DNA"/>
</dbReference>
<keyword evidence="3 5" id="KW-1133">Transmembrane helix</keyword>
<name>A0ABT6R730_9BACT</name>
<feature type="transmembrane region" description="Helical" evidence="5">
    <location>
        <begin position="374"/>
        <end position="394"/>
    </location>
</feature>
<feature type="transmembrane region" description="Helical" evidence="5">
    <location>
        <begin position="222"/>
        <end position="240"/>
    </location>
</feature>
<evidence type="ECO:0000256" key="4">
    <source>
        <dbReference type="ARBA" id="ARBA00023136"/>
    </source>
</evidence>
<keyword evidence="4 5" id="KW-0472">Membrane</keyword>
<evidence type="ECO:0000259" key="6">
    <source>
        <dbReference type="PROSITE" id="PS50850"/>
    </source>
</evidence>
<dbReference type="InterPro" id="IPR011701">
    <property type="entry name" value="MFS"/>
</dbReference>
<evidence type="ECO:0000313" key="7">
    <source>
        <dbReference type="EMBL" id="MDI3318372.1"/>
    </source>
</evidence>
<keyword evidence="8" id="KW-1185">Reference proteome</keyword>
<dbReference type="PANTHER" id="PTHR23508:SF10">
    <property type="entry name" value="CARBOXYLIC ACID TRANSPORTER PROTEIN HOMOLOG"/>
    <property type="match status" value="1"/>
</dbReference>
<protein>
    <submittedName>
        <fullName evidence="7">MFS transporter</fullName>
    </submittedName>
</protein>
<dbReference type="Pfam" id="PF07690">
    <property type="entry name" value="MFS_1"/>
    <property type="match status" value="1"/>
</dbReference>
<feature type="transmembrane region" description="Helical" evidence="5">
    <location>
        <begin position="12"/>
        <end position="37"/>
    </location>
</feature>
<feature type="transmembrane region" description="Helical" evidence="5">
    <location>
        <begin position="346"/>
        <end position="368"/>
    </location>
</feature>
<proteinExistence type="predicted"/>